<organism evidence="1 2">
    <name type="scientific">Caproicibacterium argilliputei</name>
    <dbReference type="NCBI Taxonomy" id="3030016"/>
    <lineage>
        <taxon>Bacteria</taxon>
        <taxon>Bacillati</taxon>
        <taxon>Bacillota</taxon>
        <taxon>Clostridia</taxon>
        <taxon>Eubacteriales</taxon>
        <taxon>Oscillospiraceae</taxon>
        <taxon>Caproicibacterium</taxon>
    </lineage>
</organism>
<dbReference type="InterPro" id="IPR023198">
    <property type="entry name" value="PGP-like_dom2"/>
</dbReference>
<accession>A0AA97H1R3</accession>
<dbReference type="InterPro" id="IPR023214">
    <property type="entry name" value="HAD_sf"/>
</dbReference>
<protein>
    <submittedName>
        <fullName evidence="1">HAD hydrolase-like protein</fullName>
    </submittedName>
</protein>
<dbReference type="Pfam" id="PF13419">
    <property type="entry name" value="HAD_2"/>
    <property type="match status" value="1"/>
</dbReference>
<reference evidence="2" key="3">
    <citation type="submission" date="2024-06" db="EMBL/GenBank/DDBJ databases">
        <authorList>
            <person name="Zeng C."/>
        </authorList>
    </citation>
    <scope>NUCLEOTIDE SEQUENCE [LARGE SCALE GENOMIC DNA]</scope>
    <source>
        <strain evidence="2">ZCY20-5</strain>
    </source>
</reference>
<dbReference type="InterPro" id="IPR050155">
    <property type="entry name" value="HAD-like_hydrolase_sf"/>
</dbReference>
<dbReference type="KEGG" id="carl:PXC00_02155"/>
<proteinExistence type="predicted"/>
<dbReference type="AlphaFoldDB" id="A0AA97H1R3"/>
<reference evidence="2" key="2">
    <citation type="submission" date="2024-06" db="EMBL/GenBank/DDBJ databases">
        <title>Caproicibacterium argilliputei sp. nov, a novel caproic acid producing anaerobic bacterium isolated from pit mud.</title>
        <authorList>
            <person name="Zeng C."/>
        </authorList>
    </citation>
    <scope>NUCLEOTIDE SEQUENCE [LARGE SCALE GENOMIC DNA]</scope>
    <source>
        <strain evidence="2">ZCY20-5</strain>
    </source>
</reference>
<name>A0AA97H1R3_9FIRM</name>
<dbReference type="InterPro" id="IPR041492">
    <property type="entry name" value="HAD_2"/>
</dbReference>
<dbReference type="InterPro" id="IPR036412">
    <property type="entry name" value="HAD-like_sf"/>
</dbReference>
<dbReference type="SFLD" id="SFLDS00003">
    <property type="entry name" value="Haloacid_Dehalogenase"/>
    <property type="match status" value="1"/>
</dbReference>
<dbReference type="SFLD" id="SFLDG01129">
    <property type="entry name" value="C1.5:_HAD__Beta-PGM__Phosphata"/>
    <property type="match status" value="1"/>
</dbReference>
<evidence type="ECO:0000313" key="2">
    <source>
        <dbReference type="Proteomes" id="UP001300604"/>
    </source>
</evidence>
<reference evidence="1 2" key="1">
    <citation type="submission" date="2024-06" db="EMBL/GenBank/DDBJ databases">
        <title>Caproicibacterium argilliputei sp. nov, a novel caproic acid producing anaerobic bacterium isolated from pit mud.</title>
        <authorList>
            <person name="Xia S."/>
        </authorList>
    </citation>
    <scope>NUCLEOTIDE SEQUENCE [LARGE SCALE GENOMIC DNA]</scope>
    <source>
        <strain evidence="1 2">ZCY20-5</strain>
    </source>
</reference>
<dbReference type="SUPFAM" id="SSF56784">
    <property type="entry name" value="HAD-like"/>
    <property type="match status" value="1"/>
</dbReference>
<dbReference type="PANTHER" id="PTHR43434:SF20">
    <property type="entry name" value="5'-NUCLEOTIDASE"/>
    <property type="match status" value="1"/>
</dbReference>
<dbReference type="GO" id="GO:0004713">
    <property type="term" value="F:protein tyrosine kinase activity"/>
    <property type="evidence" value="ECO:0007669"/>
    <property type="project" value="TreeGrafter"/>
</dbReference>
<dbReference type="RefSeq" id="WP_275846201.1">
    <property type="nucleotide sequence ID" value="NZ_CP135996.1"/>
</dbReference>
<keyword evidence="2" id="KW-1185">Reference proteome</keyword>
<gene>
    <name evidence="1" type="ORF">PXC00_02155</name>
</gene>
<dbReference type="EMBL" id="CP135996">
    <property type="protein sequence ID" value="WOC32698.1"/>
    <property type="molecule type" value="Genomic_DNA"/>
</dbReference>
<dbReference type="Gene3D" id="1.10.150.240">
    <property type="entry name" value="Putative phosphatase, domain 2"/>
    <property type="match status" value="1"/>
</dbReference>
<evidence type="ECO:0000313" key="1">
    <source>
        <dbReference type="EMBL" id="WOC32698.1"/>
    </source>
</evidence>
<sequence length="222" mass="24116">MRLRYKTVLFDFDGTICASGEGIMHCAALALQEMGVPVPPRETLRRFIGPPAEDCYQNFCGMTPEQAVEAVRRFRVHYDSTGWLKTEMYPGVPELLRDLRAAGAVVCTASSKPFMMVERLLQHFGVEQLFSQLCAADNDGGNAAKAQVIRKAMALCGTNSLTDTVMIGDTHYDAEGAAEVGLPFVGAAYGYGGKEDLKAGGAVCFADSPADLRRYLFIKEPS</sequence>
<dbReference type="Proteomes" id="UP001300604">
    <property type="component" value="Chromosome"/>
</dbReference>
<dbReference type="Gene3D" id="3.40.50.1000">
    <property type="entry name" value="HAD superfamily/HAD-like"/>
    <property type="match status" value="1"/>
</dbReference>
<dbReference type="PANTHER" id="PTHR43434">
    <property type="entry name" value="PHOSPHOGLYCOLATE PHOSPHATASE"/>
    <property type="match status" value="1"/>
</dbReference>
<dbReference type="GO" id="GO:0005829">
    <property type="term" value="C:cytosol"/>
    <property type="evidence" value="ECO:0007669"/>
    <property type="project" value="TreeGrafter"/>
</dbReference>